<protein>
    <recommendedName>
        <fullName evidence="7">Mitogen-activated protein kinase 15</fullName>
        <ecNumber evidence="1">2.7.11.24</ecNumber>
    </recommendedName>
</protein>
<evidence type="ECO:0000256" key="8">
    <source>
        <dbReference type="ARBA" id="ARBA00047592"/>
    </source>
</evidence>
<keyword evidence="4" id="KW-0547">Nucleotide-binding</keyword>
<accession>S4RYQ1</accession>
<evidence type="ECO:0000256" key="5">
    <source>
        <dbReference type="ARBA" id="ARBA00022777"/>
    </source>
</evidence>
<dbReference type="FunFam" id="1.10.510.10:FF:000238">
    <property type="entry name" value="Mitogen-activated protein kinase"/>
    <property type="match status" value="1"/>
</dbReference>
<reference evidence="12" key="1">
    <citation type="submission" date="2025-08" db="UniProtKB">
        <authorList>
            <consortium name="Ensembl"/>
        </authorList>
    </citation>
    <scope>IDENTIFICATION</scope>
</reference>
<dbReference type="HOGENOM" id="CLU_000288_181_14_1"/>
<keyword evidence="5" id="KW-0418">Kinase</keyword>
<evidence type="ECO:0000259" key="11">
    <source>
        <dbReference type="PROSITE" id="PS50011"/>
    </source>
</evidence>
<dbReference type="Ensembl" id="ENSPMAT00000010388.1">
    <property type="protein sequence ID" value="ENSPMAP00000010342.1"/>
    <property type="gene ID" value="ENSPMAG00000009404.1"/>
</dbReference>
<feature type="region of interest" description="Disordered" evidence="10">
    <location>
        <begin position="456"/>
        <end position="480"/>
    </location>
</feature>
<evidence type="ECO:0000313" key="12">
    <source>
        <dbReference type="Ensembl" id="ENSPMAP00000010342.1"/>
    </source>
</evidence>
<dbReference type="PANTHER" id="PTHR24055">
    <property type="entry name" value="MITOGEN-ACTIVATED PROTEIN KINASE"/>
    <property type="match status" value="1"/>
</dbReference>
<reference evidence="12" key="2">
    <citation type="submission" date="2025-09" db="UniProtKB">
        <authorList>
            <consortium name="Ensembl"/>
        </authorList>
    </citation>
    <scope>IDENTIFICATION</scope>
</reference>
<comment type="catalytic activity">
    <reaction evidence="8">
        <text>L-threonyl-[protein] + ATP = O-phospho-L-threonyl-[protein] + ADP + H(+)</text>
        <dbReference type="Rhea" id="RHEA:46608"/>
        <dbReference type="Rhea" id="RHEA-COMP:11060"/>
        <dbReference type="Rhea" id="RHEA-COMP:11605"/>
        <dbReference type="ChEBI" id="CHEBI:15378"/>
        <dbReference type="ChEBI" id="CHEBI:30013"/>
        <dbReference type="ChEBI" id="CHEBI:30616"/>
        <dbReference type="ChEBI" id="CHEBI:61977"/>
        <dbReference type="ChEBI" id="CHEBI:456216"/>
        <dbReference type="EC" id="2.7.11.24"/>
    </reaction>
</comment>
<dbReference type="AlphaFoldDB" id="S4RYQ1"/>
<feature type="compositionally biased region" description="Basic and acidic residues" evidence="10">
    <location>
        <begin position="412"/>
        <end position="428"/>
    </location>
</feature>
<dbReference type="Pfam" id="PF00069">
    <property type="entry name" value="Pkinase"/>
    <property type="match status" value="1"/>
</dbReference>
<evidence type="ECO:0000256" key="6">
    <source>
        <dbReference type="ARBA" id="ARBA00022840"/>
    </source>
</evidence>
<dbReference type="EC" id="2.7.11.24" evidence="1"/>
<feature type="domain" description="Protein kinase" evidence="11">
    <location>
        <begin position="13"/>
        <end position="303"/>
    </location>
</feature>
<evidence type="ECO:0000256" key="10">
    <source>
        <dbReference type="SAM" id="MobiDB-lite"/>
    </source>
</evidence>
<comment type="catalytic activity">
    <reaction evidence="9">
        <text>L-seryl-[protein] + ATP = O-phospho-L-seryl-[protein] + ADP + H(+)</text>
        <dbReference type="Rhea" id="RHEA:17989"/>
        <dbReference type="Rhea" id="RHEA-COMP:9863"/>
        <dbReference type="Rhea" id="RHEA-COMP:11604"/>
        <dbReference type="ChEBI" id="CHEBI:15378"/>
        <dbReference type="ChEBI" id="CHEBI:29999"/>
        <dbReference type="ChEBI" id="CHEBI:30616"/>
        <dbReference type="ChEBI" id="CHEBI:83421"/>
        <dbReference type="ChEBI" id="CHEBI:456216"/>
        <dbReference type="EC" id="2.7.11.24"/>
    </reaction>
</comment>
<proteinExistence type="predicted"/>
<organism evidence="12">
    <name type="scientific">Petromyzon marinus</name>
    <name type="common">Sea lamprey</name>
    <dbReference type="NCBI Taxonomy" id="7757"/>
    <lineage>
        <taxon>Eukaryota</taxon>
        <taxon>Metazoa</taxon>
        <taxon>Chordata</taxon>
        <taxon>Craniata</taxon>
        <taxon>Vertebrata</taxon>
        <taxon>Cyclostomata</taxon>
        <taxon>Hyperoartia</taxon>
        <taxon>Petromyzontiformes</taxon>
        <taxon>Petromyzontidae</taxon>
        <taxon>Petromyzon</taxon>
    </lineage>
</organism>
<evidence type="ECO:0000256" key="9">
    <source>
        <dbReference type="ARBA" id="ARBA00048312"/>
    </source>
</evidence>
<dbReference type="GO" id="GO:0004707">
    <property type="term" value="F:MAP kinase activity"/>
    <property type="evidence" value="ECO:0007669"/>
    <property type="project" value="UniProtKB-EC"/>
</dbReference>
<evidence type="ECO:0000256" key="3">
    <source>
        <dbReference type="ARBA" id="ARBA00022679"/>
    </source>
</evidence>
<dbReference type="InterPro" id="IPR000719">
    <property type="entry name" value="Prot_kinase_dom"/>
</dbReference>
<feature type="compositionally biased region" description="Polar residues" evidence="10">
    <location>
        <begin position="356"/>
        <end position="382"/>
    </location>
</feature>
<dbReference type="InterPro" id="IPR011009">
    <property type="entry name" value="Kinase-like_dom_sf"/>
</dbReference>
<dbReference type="GO" id="GO:0005524">
    <property type="term" value="F:ATP binding"/>
    <property type="evidence" value="ECO:0007669"/>
    <property type="project" value="UniProtKB-KW"/>
</dbReference>
<keyword evidence="2" id="KW-0723">Serine/threonine-protein kinase</keyword>
<feature type="region of interest" description="Disordered" evidence="10">
    <location>
        <begin position="345"/>
        <end position="439"/>
    </location>
</feature>
<evidence type="ECO:0000256" key="2">
    <source>
        <dbReference type="ARBA" id="ARBA00022527"/>
    </source>
</evidence>
<evidence type="ECO:0000256" key="1">
    <source>
        <dbReference type="ARBA" id="ARBA00012411"/>
    </source>
</evidence>
<sequence length="522" mass="58195">MNTDIDSHILLKYDIKKRLGKGELGIVWKGVDRKNGDVVAIKKIFDAFRNQTDAQQRTFREIIFLQEFGDHPNIINLRNVLRADNDKDIYLVFDFMDTDLHAVIRKGNILKDVHKAYITYQLLKATKYIHSGNVIHRDQKPSNVLLDGECFVKLCDFGLARSLKQIRDEPGDPALTEYVATRWYRAPEILLASPRYTKGVDMWSVGCIVGEMLLGKAIFPGTSTLNQIERIMSVIPQPSKEDVLAIKSEYGGSVLEKMGRQRQSLESLLPNAPPNALDLLKRLLVFNPEKRLTAEEALGHPYVAQFHNPQTELAVDYDVVPVDDDTRLSVAEYRNKLYEDAQKQQHVAFHDAQKQPAASQDDQKQPAASQVARGTQRSSQGSAERPSHWRRTRQSEPTGKSGTGGSVAPLAAKEEREAKSAPACREKSLAQQHRANAGNRMLMREEARELDLGMSVSGAPLNQRGQSASRDTRAAGTRFSRKVFEGAKNVGAAGDPKAAMGSYSQSYGTINQSSLQSLKNLK</sequence>
<dbReference type="CDD" id="cd07852">
    <property type="entry name" value="STKc_MAPK15-like"/>
    <property type="match status" value="1"/>
</dbReference>
<dbReference type="Gene3D" id="1.10.510.10">
    <property type="entry name" value="Transferase(Phosphotransferase) domain 1"/>
    <property type="match status" value="1"/>
</dbReference>
<dbReference type="SUPFAM" id="SSF56112">
    <property type="entry name" value="Protein kinase-like (PK-like)"/>
    <property type="match status" value="1"/>
</dbReference>
<keyword evidence="3" id="KW-0808">Transferase</keyword>
<dbReference type="PROSITE" id="PS50011">
    <property type="entry name" value="PROTEIN_KINASE_DOM"/>
    <property type="match status" value="1"/>
</dbReference>
<evidence type="ECO:0000256" key="4">
    <source>
        <dbReference type="ARBA" id="ARBA00022741"/>
    </source>
</evidence>
<dbReference type="Gene3D" id="3.30.200.20">
    <property type="entry name" value="Phosphorylase Kinase, domain 1"/>
    <property type="match status" value="1"/>
</dbReference>
<dbReference type="FunFam" id="3.30.200.20:FF:000166">
    <property type="entry name" value="Mitogen-activated protein kinase"/>
    <property type="match status" value="1"/>
</dbReference>
<evidence type="ECO:0000256" key="7">
    <source>
        <dbReference type="ARBA" id="ARBA00039797"/>
    </source>
</evidence>
<dbReference type="GeneTree" id="ENSGT00940000159758"/>
<name>S4RYQ1_PETMA</name>
<dbReference type="InterPro" id="IPR050117">
    <property type="entry name" value="MAPK"/>
</dbReference>
<keyword evidence="6" id="KW-0067">ATP-binding</keyword>